<evidence type="ECO:0000313" key="1">
    <source>
        <dbReference type="EMBL" id="UUV22355.1"/>
    </source>
</evidence>
<proteinExistence type="predicted"/>
<keyword evidence="2" id="KW-1185">Reference proteome</keyword>
<name>A0ABY5NUU4_9FLAO</name>
<dbReference type="Proteomes" id="UP001317001">
    <property type="component" value="Chromosome"/>
</dbReference>
<dbReference type="EMBL" id="CP102382">
    <property type="protein sequence ID" value="UUV22355.1"/>
    <property type="molecule type" value="Genomic_DNA"/>
</dbReference>
<evidence type="ECO:0000313" key="2">
    <source>
        <dbReference type="Proteomes" id="UP001317001"/>
    </source>
</evidence>
<reference evidence="1 2" key="1">
    <citation type="submission" date="2022-08" db="EMBL/GenBank/DDBJ databases">
        <title>Myroides zhujiangensis sp. nov., a novel bacterium isolated from sediment in the Pearl River Estuary.</title>
        <authorList>
            <person name="Cui L."/>
        </authorList>
    </citation>
    <scope>NUCLEOTIDE SEQUENCE [LARGE SCALE GENOMIC DNA]</scope>
    <source>
        <strain evidence="1 2">SCSIO 72103</strain>
    </source>
</reference>
<gene>
    <name evidence="1" type="ORF">NPX36_04770</name>
</gene>
<protein>
    <submittedName>
        <fullName evidence="1">Helix-turn-helix domain containing protein</fullName>
    </submittedName>
</protein>
<sequence>MNIKNIHIGTFIKKLYEERNIPIDRVCNFMKCEEEDIFEMFQYKTLDTDRLLRWCKLLEYDFFRLYSQHLILYTSKKHFVNKSTSKSSQVPQFKKNIYTKEIIDYLLDLIRTNQKTVTEIIKEYKIPKTTLYRWIQKYPTNS</sequence>
<dbReference type="Gene3D" id="1.10.10.60">
    <property type="entry name" value="Homeodomain-like"/>
    <property type="match status" value="1"/>
</dbReference>
<organism evidence="1 2">
    <name type="scientific">Paenimyroides aestuarii</name>
    <dbReference type="NCBI Taxonomy" id="2968490"/>
    <lineage>
        <taxon>Bacteria</taxon>
        <taxon>Pseudomonadati</taxon>
        <taxon>Bacteroidota</taxon>
        <taxon>Flavobacteriia</taxon>
        <taxon>Flavobacteriales</taxon>
        <taxon>Flavobacteriaceae</taxon>
        <taxon>Paenimyroides</taxon>
    </lineage>
</organism>
<dbReference type="InterPro" id="IPR009057">
    <property type="entry name" value="Homeodomain-like_sf"/>
</dbReference>
<dbReference type="SUPFAM" id="SSF46689">
    <property type="entry name" value="Homeodomain-like"/>
    <property type="match status" value="1"/>
</dbReference>
<accession>A0ABY5NUU4</accession>